<proteinExistence type="predicted"/>
<keyword evidence="2" id="KW-1185">Reference proteome</keyword>
<evidence type="ECO:0000313" key="1">
    <source>
        <dbReference type="EMBL" id="MCI23638.1"/>
    </source>
</evidence>
<evidence type="ECO:0008006" key="3">
    <source>
        <dbReference type="Google" id="ProtNLM"/>
    </source>
</evidence>
<accession>A0A392QHI0</accession>
<name>A0A392QHI0_9FABA</name>
<dbReference type="InterPro" id="IPR021109">
    <property type="entry name" value="Peptidase_aspartic_dom_sf"/>
</dbReference>
<reference evidence="1 2" key="1">
    <citation type="journal article" date="2018" name="Front. Plant Sci.">
        <title>Red Clover (Trifolium pratense) and Zigzag Clover (T. medium) - A Picture of Genomic Similarities and Differences.</title>
        <authorList>
            <person name="Dluhosova J."/>
            <person name="Istvanek J."/>
            <person name="Nedelnik J."/>
            <person name="Repkova J."/>
        </authorList>
    </citation>
    <scope>NUCLEOTIDE SEQUENCE [LARGE SCALE GENOMIC DNA]</scope>
    <source>
        <strain evidence="2">cv. 10/8</strain>
        <tissue evidence="1">Leaf</tissue>
    </source>
</reference>
<evidence type="ECO:0000313" key="2">
    <source>
        <dbReference type="Proteomes" id="UP000265520"/>
    </source>
</evidence>
<dbReference type="PANTHER" id="PTHR33067">
    <property type="entry name" value="RNA-DIRECTED DNA POLYMERASE-RELATED"/>
    <property type="match status" value="1"/>
</dbReference>
<dbReference type="Gene3D" id="2.40.70.10">
    <property type="entry name" value="Acid Proteases"/>
    <property type="match status" value="1"/>
</dbReference>
<dbReference type="AlphaFoldDB" id="A0A392QHI0"/>
<protein>
    <recommendedName>
        <fullName evidence="3">Aspartic peptidase DDI1-type domain-containing protein</fullName>
    </recommendedName>
</protein>
<sequence length="133" mass="15313">MNFQIPVKDYLAHKPVYEEDKVEKLLKLFSRLDMSIPSLKIVKNRAYAEFLRELVSQKEPYNGAKEVLEKLQEQYERNKMLAEGCSNCLQQRLPPKLKDPGRFTIQCSIKGVEIKEALLDLGSSINIMPLAMV</sequence>
<dbReference type="EMBL" id="LXQA010137104">
    <property type="protein sequence ID" value="MCI23638.1"/>
    <property type="molecule type" value="Genomic_DNA"/>
</dbReference>
<organism evidence="1 2">
    <name type="scientific">Trifolium medium</name>
    <dbReference type="NCBI Taxonomy" id="97028"/>
    <lineage>
        <taxon>Eukaryota</taxon>
        <taxon>Viridiplantae</taxon>
        <taxon>Streptophyta</taxon>
        <taxon>Embryophyta</taxon>
        <taxon>Tracheophyta</taxon>
        <taxon>Spermatophyta</taxon>
        <taxon>Magnoliopsida</taxon>
        <taxon>eudicotyledons</taxon>
        <taxon>Gunneridae</taxon>
        <taxon>Pentapetalae</taxon>
        <taxon>rosids</taxon>
        <taxon>fabids</taxon>
        <taxon>Fabales</taxon>
        <taxon>Fabaceae</taxon>
        <taxon>Papilionoideae</taxon>
        <taxon>50 kb inversion clade</taxon>
        <taxon>NPAAA clade</taxon>
        <taxon>Hologalegina</taxon>
        <taxon>IRL clade</taxon>
        <taxon>Trifolieae</taxon>
        <taxon>Trifolium</taxon>
    </lineage>
</organism>
<feature type="non-terminal residue" evidence="1">
    <location>
        <position position="133"/>
    </location>
</feature>
<dbReference type="PANTHER" id="PTHR33067:SF9">
    <property type="entry name" value="RNA-DIRECTED DNA POLYMERASE"/>
    <property type="match status" value="1"/>
</dbReference>
<dbReference type="Proteomes" id="UP000265520">
    <property type="component" value="Unassembled WGS sequence"/>
</dbReference>
<comment type="caution">
    <text evidence="1">The sequence shown here is derived from an EMBL/GenBank/DDBJ whole genome shotgun (WGS) entry which is preliminary data.</text>
</comment>